<dbReference type="Gene3D" id="1.20.58.1000">
    <property type="entry name" value="Metal-sensitive repressor, helix protomer"/>
    <property type="match status" value="1"/>
</dbReference>
<organism evidence="1">
    <name type="scientific">marine sediment metagenome</name>
    <dbReference type="NCBI Taxonomy" id="412755"/>
    <lineage>
        <taxon>unclassified sequences</taxon>
        <taxon>metagenomes</taxon>
        <taxon>ecological metagenomes</taxon>
    </lineage>
</organism>
<evidence type="ECO:0000313" key="1">
    <source>
        <dbReference type="EMBL" id="GAI39650.1"/>
    </source>
</evidence>
<comment type="caution">
    <text evidence="1">The sequence shown here is derived from an EMBL/GenBank/DDBJ whole genome shotgun (WGS) entry which is preliminary data.</text>
</comment>
<reference evidence="1" key="1">
    <citation type="journal article" date="2014" name="Front. Microbiol.">
        <title>High frequency of phylogenetically diverse reductive dehalogenase-homologous genes in deep subseafloor sedimentary metagenomes.</title>
        <authorList>
            <person name="Kawai M."/>
            <person name="Futagami T."/>
            <person name="Toyoda A."/>
            <person name="Takaki Y."/>
            <person name="Nishi S."/>
            <person name="Hori S."/>
            <person name="Arai W."/>
            <person name="Tsubouchi T."/>
            <person name="Morono Y."/>
            <person name="Uchiyama I."/>
            <person name="Ito T."/>
            <person name="Fujiyama A."/>
            <person name="Inagaki F."/>
            <person name="Takami H."/>
        </authorList>
    </citation>
    <scope>NUCLEOTIDE SEQUENCE</scope>
    <source>
        <strain evidence="1">Expedition CK06-06</strain>
    </source>
</reference>
<sequence>MIADGRDCESLVTQLGAVRSAIDGVGALLLRNYMKICFNQETVTECASVESLARAIAIWGRVRFGD</sequence>
<proteinExistence type="predicted"/>
<dbReference type="InterPro" id="IPR038390">
    <property type="entry name" value="Metal_Tscrpt_repr_sf"/>
</dbReference>
<dbReference type="GO" id="GO:0003677">
    <property type="term" value="F:DNA binding"/>
    <property type="evidence" value="ECO:0007669"/>
    <property type="project" value="InterPro"/>
</dbReference>
<dbReference type="EMBL" id="BARV01028972">
    <property type="protein sequence ID" value="GAI39650.1"/>
    <property type="molecule type" value="Genomic_DNA"/>
</dbReference>
<dbReference type="Pfam" id="PF02583">
    <property type="entry name" value="Trns_repr_metal"/>
    <property type="match status" value="1"/>
</dbReference>
<dbReference type="InterPro" id="IPR003735">
    <property type="entry name" value="Metal_Tscrpt_repr"/>
</dbReference>
<accession>X1PKR7</accession>
<protein>
    <submittedName>
        <fullName evidence="1">Uncharacterized protein</fullName>
    </submittedName>
</protein>
<gene>
    <name evidence="1" type="ORF">S06H3_46275</name>
</gene>
<name>X1PKR7_9ZZZZ</name>
<dbReference type="GO" id="GO:0046872">
    <property type="term" value="F:metal ion binding"/>
    <property type="evidence" value="ECO:0007669"/>
    <property type="project" value="InterPro"/>
</dbReference>
<dbReference type="GO" id="GO:0006355">
    <property type="term" value="P:regulation of DNA-templated transcription"/>
    <property type="evidence" value="ECO:0007669"/>
    <property type="project" value="InterPro"/>
</dbReference>
<dbReference type="AlphaFoldDB" id="X1PKR7"/>